<dbReference type="SUPFAM" id="SSF51120">
    <property type="entry name" value="beta-Roll"/>
    <property type="match status" value="1"/>
</dbReference>
<dbReference type="Pfam" id="PF13432">
    <property type="entry name" value="TPR_16"/>
    <property type="match status" value="1"/>
</dbReference>
<evidence type="ECO:0000313" key="5">
    <source>
        <dbReference type="Proteomes" id="UP001056708"/>
    </source>
</evidence>
<evidence type="ECO:0000256" key="1">
    <source>
        <dbReference type="ARBA" id="ARBA00022737"/>
    </source>
</evidence>
<reference evidence="4" key="1">
    <citation type="submission" date="2022-06" db="EMBL/GenBank/DDBJ databases">
        <title>Genome sequence of Phormidium yuhuli AB48 isolated from an industrial photobioreactor environment.</title>
        <authorList>
            <person name="Qiu Y."/>
            <person name="Noonan A.J.C."/>
            <person name="Dofher K."/>
            <person name="Koch M."/>
            <person name="Kieft B."/>
            <person name="Lin X."/>
            <person name="Ziels R.M."/>
            <person name="Hallam S.J."/>
        </authorList>
    </citation>
    <scope>NUCLEOTIDE SEQUENCE</scope>
    <source>
        <strain evidence="4">AB48</strain>
    </source>
</reference>
<feature type="repeat" description="TPR" evidence="3">
    <location>
        <begin position="219"/>
        <end position="252"/>
    </location>
</feature>
<feature type="repeat" description="TPR" evidence="3">
    <location>
        <begin position="322"/>
        <end position="355"/>
    </location>
</feature>
<evidence type="ECO:0000256" key="3">
    <source>
        <dbReference type="PROSITE-ProRule" id="PRU00339"/>
    </source>
</evidence>
<accession>A0ABY5AU69</accession>
<keyword evidence="2 3" id="KW-0802">TPR repeat</keyword>
<dbReference type="EMBL" id="CP098611">
    <property type="protein sequence ID" value="USR92378.1"/>
    <property type="molecule type" value="Genomic_DNA"/>
</dbReference>
<keyword evidence="1" id="KW-0677">Repeat</keyword>
<dbReference type="InterPro" id="IPR013105">
    <property type="entry name" value="TPR_2"/>
</dbReference>
<dbReference type="PANTHER" id="PTHR44858">
    <property type="entry name" value="TETRATRICOPEPTIDE REPEAT PROTEIN 6"/>
    <property type="match status" value="1"/>
</dbReference>
<dbReference type="SMART" id="SM00028">
    <property type="entry name" value="TPR"/>
    <property type="match status" value="6"/>
</dbReference>
<keyword evidence="5" id="KW-1185">Reference proteome</keyword>
<dbReference type="InterPro" id="IPR018511">
    <property type="entry name" value="Hemolysin-typ_Ca-bd_CS"/>
</dbReference>
<dbReference type="SUPFAM" id="SSF48452">
    <property type="entry name" value="TPR-like"/>
    <property type="match status" value="2"/>
</dbReference>
<dbReference type="Gene3D" id="1.25.40.10">
    <property type="entry name" value="Tetratricopeptide repeat domain"/>
    <property type="match status" value="3"/>
</dbReference>
<dbReference type="Proteomes" id="UP001056708">
    <property type="component" value="Chromosome"/>
</dbReference>
<sequence>MVLNITTQDGLDVAFATFGDDVIIMADLPPDQLDRLQSSPLTDAVYLVDGNNYFENNDVGRIVFGGPGDDTIIGGAGDDSLIGGAGDNVIFGGAGNDTLTGGPGNDVLSGGEGIDTLTGGGGSNRFILPDAPQNRDVITDFTTGSDKILLPDGVSFADIQVQNISDGALILRDGAALSIVLESEIRLEPDDFLTREDVANAEQLIAESEQALLQNPQNALAHNQRGEALYRLGRQDDAIRAFTIALTIDPARDSIYYTNRGRAHLAIRDELNAIGDFTQAIRSNPRNVQAFFGRGVVYSVAEEFDLAIRDYTQAIRLEPGIFASYYNRGLAHFQLEQYGEAIADFTRAIALNPDDVLQYFARGVAQEEAGNAPAAVPDYQRVIELDPNFADAHYRLGIAHRRFFNLRASRDSFEEAARLYEIQGNEEGLSNVAQERGRRGGLI</sequence>
<dbReference type="PROSITE" id="PS50293">
    <property type="entry name" value="TPR_REGION"/>
    <property type="match status" value="1"/>
</dbReference>
<dbReference type="InterPro" id="IPR001343">
    <property type="entry name" value="Hemolysn_Ca-bd"/>
</dbReference>
<evidence type="ECO:0000256" key="2">
    <source>
        <dbReference type="ARBA" id="ARBA00022803"/>
    </source>
</evidence>
<dbReference type="Pfam" id="PF13414">
    <property type="entry name" value="TPR_11"/>
    <property type="match status" value="1"/>
</dbReference>
<dbReference type="InterPro" id="IPR019734">
    <property type="entry name" value="TPR_rpt"/>
</dbReference>
<dbReference type="Pfam" id="PF07719">
    <property type="entry name" value="TPR_2"/>
    <property type="match status" value="1"/>
</dbReference>
<dbReference type="Pfam" id="PF00515">
    <property type="entry name" value="TPR_1"/>
    <property type="match status" value="1"/>
</dbReference>
<gene>
    <name evidence="4" type="ORF">NEA10_06545</name>
</gene>
<dbReference type="PROSITE" id="PS00330">
    <property type="entry name" value="HEMOLYSIN_CALCIUM"/>
    <property type="match status" value="1"/>
</dbReference>
<feature type="repeat" description="TPR" evidence="3">
    <location>
        <begin position="254"/>
        <end position="287"/>
    </location>
</feature>
<organism evidence="4 5">
    <name type="scientific">Phormidium yuhuli AB48</name>
    <dbReference type="NCBI Taxonomy" id="2940671"/>
    <lineage>
        <taxon>Bacteria</taxon>
        <taxon>Bacillati</taxon>
        <taxon>Cyanobacteriota</taxon>
        <taxon>Cyanophyceae</taxon>
        <taxon>Oscillatoriophycideae</taxon>
        <taxon>Oscillatoriales</taxon>
        <taxon>Oscillatoriaceae</taxon>
        <taxon>Phormidium</taxon>
        <taxon>Phormidium yuhuli</taxon>
    </lineage>
</organism>
<name>A0ABY5AU69_9CYAN</name>
<dbReference type="InterPro" id="IPR050498">
    <property type="entry name" value="Ycf3"/>
</dbReference>
<feature type="repeat" description="TPR" evidence="3">
    <location>
        <begin position="356"/>
        <end position="389"/>
    </location>
</feature>
<evidence type="ECO:0000313" key="4">
    <source>
        <dbReference type="EMBL" id="USR92378.1"/>
    </source>
</evidence>
<dbReference type="InterPro" id="IPR011990">
    <property type="entry name" value="TPR-like_helical_dom_sf"/>
</dbReference>
<dbReference type="RefSeq" id="WP_252664535.1">
    <property type="nucleotide sequence ID" value="NZ_CP098611.1"/>
</dbReference>
<dbReference type="PROSITE" id="PS50005">
    <property type="entry name" value="TPR"/>
    <property type="match status" value="5"/>
</dbReference>
<dbReference type="PRINTS" id="PR00313">
    <property type="entry name" value="CABNDNGRPT"/>
</dbReference>
<dbReference type="Gene3D" id="2.150.10.10">
    <property type="entry name" value="Serralysin-like metalloprotease, C-terminal"/>
    <property type="match status" value="1"/>
</dbReference>
<dbReference type="PANTHER" id="PTHR44858:SF1">
    <property type="entry name" value="UDP-N-ACETYLGLUCOSAMINE--PEPTIDE N-ACETYLGLUCOSAMINYLTRANSFERASE SPINDLY-RELATED"/>
    <property type="match status" value="1"/>
</dbReference>
<dbReference type="InterPro" id="IPR011049">
    <property type="entry name" value="Serralysin-like_metalloprot_C"/>
</dbReference>
<dbReference type="Pfam" id="PF00353">
    <property type="entry name" value="HemolysinCabind"/>
    <property type="match status" value="2"/>
</dbReference>
<protein>
    <submittedName>
        <fullName evidence="4">Tetratricopeptide repeat protein</fullName>
    </submittedName>
</protein>
<feature type="repeat" description="TPR" evidence="3">
    <location>
        <begin position="288"/>
        <end position="321"/>
    </location>
</feature>
<proteinExistence type="predicted"/>